<keyword evidence="3" id="KW-0393">Immunoglobulin domain</keyword>
<dbReference type="InterPro" id="IPR013098">
    <property type="entry name" value="Ig_I-set"/>
</dbReference>
<dbReference type="PANTHER" id="PTHR13817">
    <property type="entry name" value="TITIN"/>
    <property type="match status" value="1"/>
</dbReference>
<dbReference type="AlphaFoldDB" id="A0A8D3A830"/>
<dbReference type="InterPro" id="IPR003598">
    <property type="entry name" value="Ig_sub2"/>
</dbReference>
<dbReference type="InterPro" id="IPR036179">
    <property type="entry name" value="Ig-like_dom_sf"/>
</dbReference>
<keyword evidence="2" id="KW-0677">Repeat</keyword>
<proteinExistence type="inferred from homology"/>
<dbReference type="InterPro" id="IPR050964">
    <property type="entry name" value="Striated_Muscle_Regulatory"/>
</dbReference>
<reference evidence="6" key="1">
    <citation type="submission" date="2023-05" db="EMBL/GenBank/DDBJ databases">
        <title>High-quality long-read genome of Scophthalmus maximus.</title>
        <authorList>
            <person name="Lien S."/>
            <person name="Martinez P."/>
        </authorList>
    </citation>
    <scope>NUCLEOTIDE SEQUENCE [LARGE SCALE GENOMIC DNA]</scope>
</reference>
<dbReference type="FunFam" id="2.60.40.10:FF:001452">
    <property type="entry name" value="Uncharacterized protein, isoform F"/>
    <property type="match status" value="1"/>
</dbReference>
<dbReference type="FunFam" id="2.60.40.10:FF:000031">
    <property type="entry name" value="Myosin-binding protein C, slow type"/>
    <property type="match status" value="1"/>
</dbReference>
<dbReference type="InterPro" id="IPR013783">
    <property type="entry name" value="Ig-like_fold"/>
</dbReference>
<feature type="domain" description="Ig-like" evidence="4">
    <location>
        <begin position="1075"/>
        <end position="1173"/>
    </location>
</feature>
<dbReference type="SMART" id="SM00409">
    <property type="entry name" value="IG"/>
    <property type="match status" value="6"/>
</dbReference>
<comment type="similarity">
    <text evidence="1">Belongs to the protein kinase superfamily. CAMK Ser/Thr protein kinase family.</text>
</comment>
<feature type="domain" description="Fibronectin type-III" evidence="5">
    <location>
        <begin position="800"/>
        <end position="901"/>
    </location>
</feature>
<evidence type="ECO:0000259" key="5">
    <source>
        <dbReference type="PROSITE" id="PS50853"/>
    </source>
</evidence>
<accession>A0A8D3A830</accession>
<evidence type="ECO:0000313" key="6">
    <source>
        <dbReference type="Ensembl" id="ENSSMAP00000014033.2"/>
    </source>
</evidence>
<dbReference type="Pfam" id="PF00041">
    <property type="entry name" value="fn3"/>
    <property type="match status" value="4"/>
</dbReference>
<dbReference type="InterPro" id="IPR003599">
    <property type="entry name" value="Ig_sub"/>
</dbReference>
<dbReference type="InterPro" id="IPR040849">
    <property type="entry name" value="MyBP-C_THB"/>
</dbReference>
<evidence type="ECO:0000313" key="7">
    <source>
        <dbReference type="Proteomes" id="UP000694558"/>
    </source>
</evidence>
<dbReference type="FunFam" id="2.60.40.10:FF:001097">
    <property type="entry name" value="Immunoglobulin-like and fibronectin type III domain-containing protein 1"/>
    <property type="match status" value="1"/>
</dbReference>
<dbReference type="GeneTree" id="ENSGT00940000160123"/>
<dbReference type="SUPFAM" id="SSF49265">
    <property type="entry name" value="Fibronectin type III"/>
    <property type="match status" value="3"/>
</dbReference>
<feature type="domain" description="Fibronectin type-III" evidence="5">
    <location>
        <begin position="706"/>
        <end position="797"/>
    </location>
</feature>
<dbReference type="SUPFAM" id="SSF48726">
    <property type="entry name" value="Immunoglobulin"/>
    <property type="match status" value="7"/>
</dbReference>
<dbReference type="PROSITE" id="PS50853">
    <property type="entry name" value="FN3"/>
    <property type="match status" value="4"/>
</dbReference>
<evidence type="ECO:0000256" key="2">
    <source>
        <dbReference type="ARBA" id="ARBA00022737"/>
    </source>
</evidence>
<reference evidence="6" key="2">
    <citation type="submission" date="2025-08" db="UniProtKB">
        <authorList>
            <consortium name="Ensembl"/>
        </authorList>
    </citation>
    <scope>IDENTIFICATION</scope>
</reference>
<evidence type="ECO:0000256" key="3">
    <source>
        <dbReference type="ARBA" id="ARBA00023319"/>
    </source>
</evidence>
<dbReference type="Gene3D" id="2.60.40.10">
    <property type="entry name" value="Immunoglobulins"/>
    <property type="match status" value="11"/>
</dbReference>
<dbReference type="CDD" id="cd00063">
    <property type="entry name" value="FN3"/>
    <property type="match status" value="4"/>
</dbReference>
<feature type="domain" description="Ig-like" evidence="4">
    <location>
        <begin position="904"/>
        <end position="994"/>
    </location>
</feature>
<dbReference type="Ensembl" id="ENSSMAT00000014219.2">
    <property type="protein sequence ID" value="ENSSMAP00000014033.2"/>
    <property type="gene ID" value="ENSSMAG00000008517.2"/>
</dbReference>
<feature type="domain" description="Fibronectin type-III" evidence="5">
    <location>
        <begin position="993"/>
        <end position="1087"/>
    </location>
</feature>
<dbReference type="SMART" id="SM00408">
    <property type="entry name" value="IGc2"/>
    <property type="match status" value="4"/>
</dbReference>
<dbReference type="SMART" id="SM00060">
    <property type="entry name" value="FN3"/>
    <property type="match status" value="4"/>
</dbReference>
<feature type="domain" description="Ig-like" evidence="4">
    <location>
        <begin position="410"/>
        <end position="504"/>
    </location>
</feature>
<evidence type="ECO:0000256" key="1">
    <source>
        <dbReference type="ARBA" id="ARBA00006692"/>
    </source>
</evidence>
<dbReference type="InterPro" id="IPR007110">
    <property type="entry name" value="Ig-like_dom"/>
</dbReference>
<dbReference type="InterPro" id="IPR003961">
    <property type="entry name" value="FN3_dom"/>
</dbReference>
<organism evidence="6 7">
    <name type="scientific">Scophthalmus maximus</name>
    <name type="common">Turbot</name>
    <name type="synonym">Psetta maxima</name>
    <dbReference type="NCBI Taxonomy" id="52904"/>
    <lineage>
        <taxon>Eukaryota</taxon>
        <taxon>Metazoa</taxon>
        <taxon>Chordata</taxon>
        <taxon>Craniata</taxon>
        <taxon>Vertebrata</taxon>
        <taxon>Euteleostomi</taxon>
        <taxon>Actinopterygii</taxon>
        <taxon>Neopterygii</taxon>
        <taxon>Teleostei</taxon>
        <taxon>Neoteleostei</taxon>
        <taxon>Acanthomorphata</taxon>
        <taxon>Carangaria</taxon>
        <taxon>Pleuronectiformes</taxon>
        <taxon>Pleuronectoidei</taxon>
        <taxon>Scophthalmidae</taxon>
        <taxon>Scophthalmus</taxon>
    </lineage>
</organism>
<sequence length="1179" mass="132202">LKGKSLFIIPGVIITQCVEHLPLGKSTPDFIRKPLATTVQEGKKAALKAMVSGEPVPTVTWERNKGEVNDQEKYKTRYDERAREHILEIPNVKLDQADSYRCFATNEYGKAVCTTTLTVTEGKEQIYYEKISDQCLRKRELKKKQLPPMKEGEIDPKLWELLLSAPRKDYEKICFDFGVTDFRWLLKRLNQMKKEREDEQAKVLAVMKPGGRAEFSLNMTLWDPNSAINLYKDGKYVPYGDDENSNPSLKKTGTKYVFSIKDPQPEDAGFYQMVVLAGGKAVESEDAIFQCVLSTPLNRITWSRRDSSLEHGDKYEITVSEDKLIHTLRVKDCKMADNGAYYAIAGITSSTASLTVEGGFYHCIPFLILKKLSCASLIFPPFISHIHFLFVDSDIVLHYQMYMTEFFIISKILLLTVADRGVQFVSGMSDTVANIGERAELSCKLSSDASEGRWYKNGKLTNEDGVTIIKDGACHRLKIDCCKRDDTAVYRFEAEGRKSEATLNIQDPPKIDSDALGKFTKPVIIKAGDNAQWKLPFSGGAPMNIQWYKDDEELLPALHVKIETSATESQLRLTKCQRKDSGEVKIKIKNEFGTTEATSKLIVLDKPTQPQGPVDIVESAVTSIEFKWKPPKDSGGCPITNYIIERQQLGRNKWTSLGEIFGNNASYKDSDVDPGRRYCYRIRAKTEEGISDYLQTDDIAAGYPGTPTAPKVVNAFKDCIHLTWSPPCDTGGTKIVGYNLEKNKKGTNYWSLVNQGGPITVKDVFEGAAYEFRVSAINLSGAGDPSIPCDTVIARDPMKPPGKVTDLKLSFSNYTTFTLAWIKPKEVKGVEDEAQGYYVEIRPTESLEWTRCNATPITLTSHNVLGLKAMATYWVRVIATNYGGDGQPQGFLNYIVAMPPPVRPKFKDRNMKTFVVVRSGNTVRLNVNFEACPLPEISWLKDGIPVPKHVTITNSDKGSQLLIPTSERSDTGVYAITVKNLVGQESFNVEIRVTGPVELDENIPGTVTLSWLPSPDEKRDDRLHYMVSKKDSFKPTWRTVADNLFNYKFTVVNILPGWEYYFRVFAKNDMGLSTPSESPVQSWFLSFIVPLKRRIAPQGYECHMSCAVKGDPAPRVTWYHNNISLNTNTNYHITNTCGVCSLLILRVGAKDNGEYNVVIENKLGTAECSTILNVREDGT</sequence>
<dbReference type="Pfam" id="PF07679">
    <property type="entry name" value="I-set"/>
    <property type="match status" value="6"/>
</dbReference>
<gene>
    <name evidence="6" type="primary">LOC118308843</name>
</gene>
<dbReference type="InterPro" id="IPR036116">
    <property type="entry name" value="FN3_sf"/>
</dbReference>
<feature type="domain" description="Ig-like" evidence="4">
    <location>
        <begin position="28"/>
        <end position="120"/>
    </location>
</feature>
<dbReference type="FunFam" id="2.60.40.10:FF:001401">
    <property type="entry name" value="immunoglobulin-like and fibronectin type III domain-containing protein 1"/>
    <property type="match status" value="1"/>
</dbReference>
<evidence type="ECO:0000259" key="4">
    <source>
        <dbReference type="PROSITE" id="PS50835"/>
    </source>
</evidence>
<name>A0A8D3A830_SCOMX</name>
<dbReference type="FunFam" id="2.60.40.10:FF:000080">
    <property type="entry name" value="Myosin light chain kinase, smooth muscle"/>
    <property type="match status" value="1"/>
</dbReference>
<dbReference type="Pfam" id="PF18362">
    <property type="entry name" value="THB"/>
    <property type="match status" value="1"/>
</dbReference>
<dbReference type="PANTHER" id="PTHR13817:SF181">
    <property type="entry name" value="IMMUNOGLOBULIN-LIKE AND FIBRONECTIN TYPE III DOMAIN-CONTAINING PROTEIN 1"/>
    <property type="match status" value="1"/>
</dbReference>
<feature type="domain" description="Fibronectin type-III" evidence="5">
    <location>
        <begin position="609"/>
        <end position="704"/>
    </location>
</feature>
<protein>
    <submittedName>
        <fullName evidence="6">Immunoglobulin like and fibronectin type III domain containing 1, tandem duplicate 2</fullName>
    </submittedName>
</protein>
<dbReference type="PROSITE" id="PS50835">
    <property type="entry name" value="IG_LIKE"/>
    <property type="match status" value="5"/>
</dbReference>
<dbReference type="FunFam" id="2.60.40.10:FF:001232">
    <property type="entry name" value="Immunoglobulin-like and fibronectin type III domain-containing 1"/>
    <property type="match status" value="1"/>
</dbReference>
<feature type="domain" description="Ig-like" evidence="4">
    <location>
        <begin position="265"/>
        <end position="363"/>
    </location>
</feature>
<dbReference type="Proteomes" id="UP000694558">
    <property type="component" value="Chromosome 6"/>
</dbReference>